<dbReference type="PANTHER" id="PTHR10133">
    <property type="entry name" value="DNA POLYMERASE I"/>
    <property type="match status" value="1"/>
</dbReference>
<evidence type="ECO:0000259" key="2">
    <source>
        <dbReference type="SMART" id="SM00482"/>
    </source>
</evidence>
<dbReference type="GO" id="GO:0006261">
    <property type="term" value="P:DNA-templated DNA replication"/>
    <property type="evidence" value="ECO:0007669"/>
    <property type="project" value="InterPro"/>
</dbReference>
<dbReference type="Gene3D" id="3.30.420.10">
    <property type="entry name" value="Ribonuclease H-like superfamily/Ribonuclease H"/>
    <property type="match status" value="1"/>
</dbReference>
<dbReference type="InterPro" id="IPR002298">
    <property type="entry name" value="DNA_polymerase_A"/>
</dbReference>
<comment type="caution">
    <text evidence="3">The sequence shown here is derived from an EMBL/GenBank/DDBJ whole genome shotgun (WGS) entry which is preliminary data.</text>
</comment>
<dbReference type="Gene3D" id="1.10.150.20">
    <property type="entry name" value="5' to 3' exonuclease, C-terminal subdomain"/>
    <property type="match status" value="1"/>
</dbReference>
<dbReference type="AlphaFoldDB" id="A0A0F9MAM7"/>
<evidence type="ECO:0000313" key="3">
    <source>
        <dbReference type="EMBL" id="KKM66212.1"/>
    </source>
</evidence>
<name>A0A0F9MAM7_9ZZZZ</name>
<dbReference type="GO" id="GO:0003887">
    <property type="term" value="F:DNA-directed DNA polymerase activity"/>
    <property type="evidence" value="ECO:0007669"/>
    <property type="project" value="InterPro"/>
</dbReference>
<dbReference type="EMBL" id="LAZR01010578">
    <property type="protein sequence ID" value="KKM66212.1"/>
    <property type="molecule type" value="Genomic_DNA"/>
</dbReference>
<dbReference type="GO" id="GO:0006302">
    <property type="term" value="P:double-strand break repair"/>
    <property type="evidence" value="ECO:0007669"/>
    <property type="project" value="TreeGrafter"/>
</dbReference>
<dbReference type="SMART" id="SM00482">
    <property type="entry name" value="POLAc"/>
    <property type="match status" value="1"/>
</dbReference>
<feature type="domain" description="DNA-directed DNA polymerase family A palm" evidence="2">
    <location>
        <begin position="352"/>
        <end position="556"/>
    </location>
</feature>
<dbReference type="SUPFAM" id="SSF53098">
    <property type="entry name" value="Ribonuclease H-like"/>
    <property type="match status" value="1"/>
</dbReference>
<dbReference type="Gene3D" id="3.30.70.370">
    <property type="match status" value="1"/>
</dbReference>
<accession>A0A0F9MAM7</accession>
<sequence length="577" mass="66090">MTPPFKRLSDGTLYSGPDYYKDDQDLRLNMDTPKWSHFTTVDVETISLKDNTAIGVGFAIGPNEAYYVPILPDPSPMLPRVIAMLSDQRITKTYHNAVFDLLALRRLAIEENLPLPDIWNVQDTALMARITGHKVALEDIGNELLGHDDLFSVQDILKTSDKAHPTMLDVHAMGPAHKCINDVLVTWEMYEYFSKLLTGELEECYEVDRELLCPVLKETEEKGLLLRPDRLESHRQRLTRQVNLLRDIAETRYGFNPGSPQQVGYILASQGDVLPLNRGSKKPSLNTSEDVIKKLSNPIAHLVLGYRKANKLLSTYVTPWIGEERAYTHFKLDLETGRLASFDRNLQNIPPSMRDIFAPDDDEWTYADMSQVEMRGLAYISKDPVMLQAYKDNQDIHAITQQGLWPGSDPKDSSKRGIAKTFNFAMVYYGTTITLAEKTGMPYQVCEDLRQKWLHTYPVVAAWMQEQFNSHHDYVTDIFGRRMMIRWDLVGKKGKTGRVLSEAHVRRTQVNYPVQASAASINKRGFLMCNDWGMDTRLQIHDEFLWNGKVDVPQELDDIHPEIHVPFEAKQGEYWIK</sequence>
<gene>
    <name evidence="3" type="ORF">LCGC14_1483460</name>
</gene>
<dbReference type="InterPro" id="IPR001098">
    <property type="entry name" value="DNA-dir_DNA_pol_A_palm_dom"/>
</dbReference>
<protein>
    <recommendedName>
        <fullName evidence="2">DNA-directed DNA polymerase family A palm domain-containing protein</fullName>
    </recommendedName>
</protein>
<dbReference type="PANTHER" id="PTHR10133:SF27">
    <property type="entry name" value="DNA POLYMERASE NU"/>
    <property type="match status" value="1"/>
</dbReference>
<organism evidence="3">
    <name type="scientific">marine sediment metagenome</name>
    <dbReference type="NCBI Taxonomy" id="412755"/>
    <lineage>
        <taxon>unclassified sequences</taxon>
        <taxon>metagenomes</taxon>
        <taxon>ecological metagenomes</taxon>
    </lineage>
</organism>
<dbReference type="InterPro" id="IPR012337">
    <property type="entry name" value="RNaseH-like_sf"/>
</dbReference>
<dbReference type="Pfam" id="PF00476">
    <property type="entry name" value="DNA_pol_A"/>
    <property type="match status" value="1"/>
</dbReference>
<evidence type="ECO:0000256" key="1">
    <source>
        <dbReference type="ARBA" id="ARBA00022705"/>
    </source>
</evidence>
<dbReference type="PRINTS" id="PR00868">
    <property type="entry name" value="DNAPOLI"/>
</dbReference>
<dbReference type="InterPro" id="IPR036397">
    <property type="entry name" value="RNaseH_sf"/>
</dbReference>
<reference evidence="3" key="1">
    <citation type="journal article" date="2015" name="Nature">
        <title>Complex archaea that bridge the gap between prokaryotes and eukaryotes.</title>
        <authorList>
            <person name="Spang A."/>
            <person name="Saw J.H."/>
            <person name="Jorgensen S.L."/>
            <person name="Zaremba-Niedzwiedzka K."/>
            <person name="Martijn J."/>
            <person name="Lind A.E."/>
            <person name="van Eijk R."/>
            <person name="Schleper C."/>
            <person name="Guy L."/>
            <person name="Ettema T.J."/>
        </authorList>
    </citation>
    <scope>NUCLEOTIDE SEQUENCE</scope>
</reference>
<keyword evidence="1" id="KW-0235">DNA replication</keyword>
<dbReference type="InterPro" id="IPR043502">
    <property type="entry name" value="DNA/RNA_pol_sf"/>
</dbReference>
<dbReference type="Gene3D" id="1.20.1060.10">
    <property type="entry name" value="Taq DNA Polymerase, Chain T, domain 4"/>
    <property type="match status" value="1"/>
</dbReference>
<proteinExistence type="predicted"/>
<dbReference type="GO" id="GO:0003677">
    <property type="term" value="F:DNA binding"/>
    <property type="evidence" value="ECO:0007669"/>
    <property type="project" value="InterPro"/>
</dbReference>
<dbReference type="SUPFAM" id="SSF56672">
    <property type="entry name" value="DNA/RNA polymerases"/>
    <property type="match status" value="1"/>
</dbReference>